<name>A0A1S1HE42_9SPHN</name>
<dbReference type="RefSeq" id="WP_070933782.1">
    <property type="nucleotide sequence ID" value="NZ_MIPT01000001.1"/>
</dbReference>
<dbReference type="AlphaFoldDB" id="A0A1S1HE42"/>
<feature type="compositionally biased region" description="Basic residues" evidence="1">
    <location>
        <begin position="1"/>
        <end position="11"/>
    </location>
</feature>
<dbReference type="SUPFAM" id="SSF47598">
    <property type="entry name" value="Ribbon-helix-helix"/>
    <property type="match status" value="1"/>
</dbReference>
<dbReference type="GO" id="GO:0006355">
    <property type="term" value="P:regulation of DNA-templated transcription"/>
    <property type="evidence" value="ECO:0007669"/>
    <property type="project" value="InterPro"/>
</dbReference>
<gene>
    <name evidence="2" type="ORF">BHE75_02066</name>
</gene>
<accession>A0A1S1HE42</accession>
<evidence type="ECO:0000256" key="1">
    <source>
        <dbReference type="SAM" id="MobiDB-lite"/>
    </source>
</evidence>
<protein>
    <submittedName>
        <fullName evidence="2">Uncharacterized protein</fullName>
    </submittedName>
</protein>
<proteinExistence type="predicted"/>
<dbReference type="OrthoDB" id="7508186at2"/>
<reference evidence="2 3" key="1">
    <citation type="submission" date="2016-09" db="EMBL/GenBank/DDBJ databases">
        <title>Metabolic pathway, cell adaptation mechanisms and a novel monoxygenase revealed through proteogenomic-transcription analysis of a Sphingomonas haloaromaticamans strain degrading the fungicide ortho-phenylphenol.</title>
        <authorList>
            <person name="Perruchon C."/>
            <person name="Papadopoulou E.S."/>
            <person name="Rousidou C."/>
            <person name="Vasileiadis S."/>
            <person name="Tanou G."/>
            <person name="Amoutzias G."/>
            <person name="Molassiotis A."/>
            <person name="Karpouzas D.G."/>
        </authorList>
    </citation>
    <scope>NUCLEOTIDE SEQUENCE [LARGE SCALE GENOMIC DNA]</scope>
    <source>
        <strain evidence="2 3">P3</strain>
    </source>
</reference>
<dbReference type="InterPro" id="IPR013321">
    <property type="entry name" value="Arc_rbn_hlx_hlx"/>
</dbReference>
<dbReference type="InterPro" id="IPR010985">
    <property type="entry name" value="Ribbon_hlx_hlx"/>
</dbReference>
<keyword evidence="3" id="KW-1185">Reference proteome</keyword>
<dbReference type="EMBL" id="MIPT01000001">
    <property type="protein sequence ID" value="OHT20072.1"/>
    <property type="molecule type" value="Genomic_DNA"/>
</dbReference>
<feature type="region of interest" description="Disordered" evidence="1">
    <location>
        <begin position="1"/>
        <end position="38"/>
    </location>
</feature>
<sequence>MSGGGRSRRGFAARPRSADAWIAAPEASEPSPRRNANSARLTIDVTPDLRRRLKLAALQRGITLADLVRAMLAEAFPEDDQGRAP</sequence>
<dbReference type="Proteomes" id="UP000179467">
    <property type="component" value="Unassembled WGS sequence"/>
</dbReference>
<comment type="caution">
    <text evidence="2">The sequence shown here is derived from an EMBL/GenBank/DDBJ whole genome shotgun (WGS) entry which is preliminary data.</text>
</comment>
<dbReference type="Gene3D" id="1.10.1220.10">
    <property type="entry name" value="Met repressor-like"/>
    <property type="match status" value="1"/>
</dbReference>
<evidence type="ECO:0000313" key="2">
    <source>
        <dbReference type="EMBL" id="OHT20072.1"/>
    </source>
</evidence>
<dbReference type="Pfam" id="PF23807">
    <property type="entry name" value="RHH_10"/>
    <property type="match status" value="1"/>
</dbReference>
<organism evidence="2 3">
    <name type="scientific">Edaphosphingomonas haloaromaticamans</name>
    <dbReference type="NCBI Taxonomy" id="653954"/>
    <lineage>
        <taxon>Bacteria</taxon>
        <taxon>Pseudomonadati</taxon>
        <taxon>Pseudomonadota</taxon>
        <taxon>Alphaproteobacteria</taxon>
        <taxon>Sphingomonadales</taxon>
        <taxon>Rhizorhabdaceae</taxon>
        <taxon>Edaphosphingomonas</taxon>
    </lineage>
</organism>
<dbReference type="InterPro" id="IPR056972">
    <property type="entry name" value="RHH_dom-containing"/>
</dbReference>
<evidence type="ECO:0000313" key="3">
    <source>
        <dbReference type="Proteomes" id="UP000179467"/>
    </source>
</evidence>